<evidence type="ECO:0000313" key="3">
    <source>
        <dbReference type="Proteomes" id="UP000280405"/>
    </source>
</evidence>
<evidence type="ECO:0000256" key="1">
    <source>
        <dbReference type="SAM" id="SignalP"/>
    </source>
</evidence>
<dbReference type="EMBL" id="RAXT01000001">
    <property type="protein sequence ID" value="RKG40974.1"/>
    <property type="molecule type" value="Genomic_DNA"/>
</dbReference>
<dbReference type="AlphaFoldDB" id="A0A3A8FEZ6"/>
<organism evidence="2 3">
    <name type="scientific">Acinetobacter rongchengensis</name>
    <dbReference type="NCBI Taxonomy" id="2419601"/>
    <lineage>
        <taxon>Bacteria</taxon>
        <taxon>Pseudomonadati</taxon>
        <taxon>Pseudomonadota</taxon>
        <taxon>Gammaproteobacteria</taxon>
        <taxon>Moraxellales</taxon>
        <taxon>Moraxellaceae</taxon>
        <taxon>Acinetobacter</taxon>
    </lineage>
</organism>
<evidence type="ECO:0000313" key="2">
    <source>
        <dbReference type="EMBL" id="RKG40974.1"/>
    </source>
</evidence>
<keyword evidence="3" id="KW-1185">Reference proteome</keyword>
<sequence length="158" mass="17936">MKKTALIIPLLLSLSVHSFADEKVQPQTKNSTSSANLIRINTRPEILGLWGMEIPNNKKCTEYYNFRGSNEVVVNSGKEWSIGLYDYQPSPDNTLEKPPALIMQIKYENNETDCSGRKEDQSGEVSQYFVKWNNPNTITFCASEKGDQCFAILRRVLP</sequence>
<proteinExistence type="predicted"/>
<feature type="signal peptide" evidence="1">
    <location>
        <begin position="1"/>
        <end position="20"/>
    </location>
</feature>
<accession>A0A3A8FEZ6</accession>
<dbReference type="RefSeq" id="WP_120382467.1">
    <property type="nucleotide sequence ID" value="NZ_RAXT01000001.1"/>
</dbReference>
<dbReference type="Proteomes" id="UP000280405">
    <property type="component" value="Unassembled WGS sequence"/>
</dbReference>
<comment type="caution">
    <text evidence="2">The sequence shown here is derived from an EMBL/GenBank/DDBJ whole genome shotgun (WGS) entry which is preliminary data.</text>
</comment>
<protein>
    <submittedName>
        <fullName evidence="2">Uncharacterized protein</fullName>
    </submittedName>
</protein>
<feature type="chain" id="PRO_5017238040" evidence="1">
    <location>
        <begin position="21"/>
        <end position="158"/>
    </location>
</feature>
<dbReference type="OrthoDB" id="6656750at2"/>
<keyword evidence="1" id="KW-0732">Signal</keyword>
<reference evidence="2 3" key="1">
    <citation type="submission" date="2018-09" db="EMBL/GenBank/DDBJ databases">
        <title>The draft genome of Acinetobacter spp. strains.</title>
        <authorList>
            <person name="Qin J."/>
            <person name="Feng Y."/>
            <person name="Zong Z."/>
        </authorList>
    </citation>
    <scope>NUCLEOTIDE SEQUENCE [LARGE SCALE GENOMIC DNA]</scope>
    <source>
        <strain evidence="2 3">WCHAc060115</strain>
    </source>
</reference>
<name>A0A3A8FEZ6_9GAMM</name>
<gene>
    <name evidence="2" type="ORF">D7V20_00865</name>
</gene>